<dbReference type="Proteomes" id="UP000601435">
    <property type="component" value="Unassembled WGS sequence"/>
</dbReference>
<accession>A0A812ULS9</accession>
<reference evidence="2" key="1">
    <citation type="submission" date="2021-02" db="EMBL/GenBank/DDBJ databases">
        <authorList>
            <person name="Dougan E. K."/>
            <person name="Rhodes N."/>
            <person name="Thang M."/>
            <person name="Chan C."/>
        </authorList>
    </citation>
    <scope>NUCLEOTIDE SEQUENCE</scope>
</reference>
<name>A0A812ULS9_9DINO</name>
<protein>
    <recommendedName>
        <fullName evidence="4">Reverse transcriptase domain-containing protein</fullName>
    </recommendedName>
</protein>
<evidence type="ECO:0000256" key="1">
    <source>
        <dbReference type="SAM" id="MobiDB-lite"/>
    </source>
</evidence>
<dbReference type="EMBL" id="CAJNJA010027084">
    <property type="protein sequence ID" value="CAE7569820.1"/>
    <property type="molecule type" value="Genomic_DNA"/>
</dbReference>
<evidence type="ECO:0008006" key="4">
    <source>
        <dbReference type="Google" id="ProtNLM"/>
    </source>
</evidence>
<gene>
    <name evidence="2" type="ORF">SNEC2469_LOCUS16599</name>
</gene>
<feature type="non-terminal residue" evidence="2">
    <location>
        <position position="1"/>
    </location>
</feature>
<proteinExistence type="predicted"/>
<organism evidence="2 3">
    <name type="scientific">Symbiodinium necroappetens</name>
    <dbReference type="NCBI Taxonomy" id="1628268"/>
    <lineage>
        <taxon>Eukaryota</taxon>
        <taxon>Sar</taxon>
        <taxon>Alveolata</taxon>
        <taxon>Dinophyceae</taxon>
        <taxon>Suessiales</taxon>
        <taxon>Symbiodiniaceae</taxon>
        <taxon>Symbiodinium</taxon>
    </lineage>
</organism>
<keyword evidence="3" id="KW-1185">Reference proteome</keyword>
<dbReference type="AlphaFoldDB" id="A0A812ULS9"/>
<dbReference type="OrthoDB" id="432812at2759"/>
<comment type="caution">
    <text evidence="2">The sequence shown here is derived from an EMBL/GenBank/DDBJ whole genome shotgun (WGS) entry which is preliminary data.</text>
</comment>
<evidence type="ECO:0000313" key="2">
    <source>
        <dbReference type="EMBL" id="CAE7569820.1"/>
    </source>
</evidence>
<evidence type="ECO:0000313" key="3">
    <source>
        <dbReference type="Proteomes" id="UP000601435"/>
    </source>
</evidence>
<sequence length="745" mass="82930">RDSVVLMGDFNTPLQPMEPLIGGSHTFSWGKARTQIDFVLTKQGEALLAPLDRPTEPAHLCKIALVRLAAKSFLEPQHNPAEFRGRLIRYANKDSEDGFRPRDVLYCLKPCKKQRRMQLRGEGGTMLLPQEELQLLQQHFQHRFTAQDAADQNLMQRAWPGSDNLTLDAQDLCRAIQTVPRRKAVPYCHPPSAAWRLCADLISPWLVTTLQAAWTTSAIQVPRCWTDVDLALVKRFLANWCNRTFPAYCNTSSDFLSLLINRDDRNMMRSVEFLHIVLQYVTNSGSAPETFTSAIKGTSLMPRSKLYAGMCRLDLPQAKVGRDTVLRILTIFADDYHLAVSAGKSKAILALRGTLSNTVRKKYVRPAQDGSGEACYHRLGAVLKGIKLMHHPDMLRLLAAHGVNFIMRVPNRLSSPAITNSSALCSGSSALLLLVVLHQILSSMTTPDQQHAEIFGDLATTQAAAFGAALMESANLDQDRQNLPNKVAKLEGGGKRQRPRGGNPTCSSFGSQLDRGGRGPNLRQEQALIKAMGRLILRQETSIQVLKQNSAWDLYLQPGPQGPIPMLFKASSTYREESKNKRMDLPLRAQLLSTLFQTVLQCIQAVGTHPEQTKVVQAKGWMNQEGRWAYQRWDPSIQALIVDESRSPMEHQELVGLLGALATAVRAKDVIHRFNATHPITPDQKGTSRFLLEVGLRAQGVAEVWLGLEKLQNLAALQVVGMQLRRDGLQRCNLAADIQKMLGDY</sequence>
<feature type="region of interest" description="Disordered" evidence="1">
    <location>
        <begin position="490"/>
        <end position="520"/>
    </location>
</feature>